<comment type="pathway">
    <text evidence="3 12">Purine metabolism; IMP biosynthesis via de novo pathway; 5-amino-1-(5-phospho-D-ribosyl)imidazole-4-carboxamide from 5-amino-1-(5-phospho-D-ribosyl)imidazole-4-carboxylate: step 1/2.</text>
</comment>
<evidence type="ECO:0000256" key="3">
    <source>
        <dbReference type="ARBA" id="ARBA00004672"/>
    </source>
</evidence>
<dbReference type="PANTHER" id="PTHR43472">
    <property type="entry name" value="PHOSPHORIBOSYLAMINE--GLYCINE LIGASE"/>
    <property type="match status" value="1"/>
</dbReference>
<keyword evidence="7 12" id="KW-0547">Nucleotide-binding</keyword>
<proteinExistence type="inferred from homology"/>
<comment type="catalytic activity">
    <reaction evidence="11 12">
        <text>5-amino-1-(5-phospho-D-ribosyl)imidazole-4-carboxylate + L-aspartate + ATP = (2S)-2-[5-amino-1-(5-phospho-beta-D-ribosyl)imidazole-4-carboxamido]succinate + ADP + phosphate + 2 H(+)</text>
        <dbReference type="Rhea" id="RHEA:22628"/>
        <dbReference type="ChEBI" id="CHEBI:15378"/>
        <dbReference type="ChEBI" id="CHEBI:29991"/>
        <dbReference type="ChEBI" id="CHEBI:30616"/>
        <dbReference type="ChEBI" id="CHEBI:43474"/>
        <dbReference type="ChEBI" id="CHEBI:58443"/>
        <dbReference type="ChEBI" id="CHEBI:77657"/>
        <dbReference type="ChEBI" id="CHEBI:456216"/>
        <dbReference type="EC" id="6.3.2.6"/>
    </reaction>
</comment>
<comment type="catalytic activity">
    <reaction evidence="13">
        <text>5-phospho-beta-D-ribosylamine + glycine + ATP = N(1)-(5-phospho-beta-D-ribosyl)glycinamide + ADP + phosphate + H(+)</text>
        <dbReference type="Rhea" id="RHEA:17453"/>
        <dbReference type="ChEBI" id="CHEBI:15378"/>
        <dbReference type="ChEBI" id="CHEBI:30616"/>
        <dbReference type="ChEBI" id="CHEBI:43474"/>
        <dbReference type="ChEBI" id="CHEBI:57305"/>
        <dbReference type="ChEBI" id="CHEBI:58681"/>
        <dbReference type="ChEBI" id="CHEBI:143788"/>
        <dbReference type="ChEBI" id="CHEBI:456216"/>
        <dbReference type="EC" id="6.3.4.13"/>
    </reaction>
</comment>
<evidence type="ECO:0000256" key="13">
    <source>
        <dbReference type="HAMAP-Rule" id="MF_00138"/>
    </source>
</evidence>
<sequence length="743" mass="78440">MKILVLGSGAREHAIITALLGEQAHEIIAAPGNAGIAADVTTVELDPNDPQAVANYALAEDVQFVVIGPEAPLVAGVADALRTRGIPVFGPGREAAALEGSKAFAKRIMQAAGVPTGRAQNASTLAEAEAVLADYGAPYVVKADGLAAGKGVLVTNDLAEATAHARHWLEHGEVLIEEFLDGEEVSLFLLSDGHSVAPLSPAQDYKRLLDGDEGPNTGGMGAYSPLPWLDERFGSEKAFVDEVIDTIALPTVRQLAAEGTPFIGLLYCGLILTAKGVRVIEFNARFGDPETQVVLPRLETPLSGLLFAAATGTLGEHERPVFRDDVAVTVVLASENYPGSPVTGRVITGLDALGPGSTGFEGVTVMHAATDRDGDRLRATGGRVLSVVATAPDFALARDRVYAAIDGIHLEGSQHRTDIAAKVVRADAVAGARAGDSGVSPQSSAAASGAGASAAPGWRHLYSGKVRELFVPETTAPDAAPAALLVVASDRVSAFDHVLEPGIHGKGELLTELSRWWFHQLQGVPNHLVGDDAGLPPVPAEITARSMVVKSLEMFPIECVVRGYLSGSGWKEYQASQSVCGVALPPGLHDGDRLPEPIYTPAYKAPMGEHDENITFERTVELVGLETATALRDLSLEVYRRAAAIAEARGVILADTKFEFGRDPETGEITLADEVLTSDSSRYWDAAAYDSGERTASFDKQIVRNWLAANWDQTGTPPTLPQEIVEQTVLRYRELLARLTGAA</sequence>
<evidence type="ECO:0000256" key="14">
    <source>
        <dbReference type="SAM" id="MobiDB-lite"/>
    </source>
</evidence>
<comment type="caution">
    <text evidence="16">The sequence shown here is derived from an EMBL/GenBank/DDBJ whole genome shotgun (WGS) entry which is preliminary data.</text>
</comment>
<dbReference type="Pfam" id="PF01259">
    <property type="entry name" value="SAICAR_synt"/>
    <property type="match status" value="1"/>
</dbReference>
<protein>
    <recommendedName>
        <fullName evidence="12 13">Multifunctional fusion protein</fullName>
    </recommendedName>
    <domain>
        <recommendedName>
            <fullName evidence="13">Phosphoribosylamine--glycine ligase</fullName>
            <ecNumber evidence="13">6.3.4.13</ecNumber>
        </recommendedName>
        <alternativeName>
            <fullName evidence="13">GARS</fullName>
        </alternativeName>
        <alternativeName>
            <fullName evidence="13">Glycinamide ribonucleotide synthetase</fullName>
        </alternativeName>
        <alternativeName>
            <fullName evidence="13">Phosphoribosylglycinamide synthetase</fullName>
        </alternativeName>
    </domain>
    <domain>
        <recommendedName>
            <fullName evidence="12">Phosphoribosylaminoimidazole-succinocarboxamide synthase</fullName>
            <ecNumber evidence="12">6.3.2.6</ecNumber>
        </recommendedName>
        <alternativeName>
            <fullName evidence="12">SAICAR synthetase</fullName>
        </alternativeName>
    </domain>
</protein>
<gene>
    <name evidence="13 16" type="primary">purD</name>
    <name evidence="12" type="synonym">purC</name>
    <name evidence="16" type="ORF">N1032_13125</name>
</gene>
<evidence type="ECO:0000256" key="6">
    <source>
        <dbReference type="ARBA" id="ARBA00022598"/>
    </source>
</evidence>
<dbReference type="PROSITE" id="PS01058">
    <property type="entry name" value="SAICAR_SYNTHETASE_2"/>
    <property type="match status" value="1"/>
</dbReference>
<keyword evidence="9 12" id="KW-0067">ATP-binding</keyword>
<accession>A0ABT2H442</accession>
<comment type="cofactor">
    <cofactor evidence="2">
        <name>Mg(2+)</name>
        <dbReference type="ChEBI" id="CHEBI:18420"/>
    </cofactor>
</comment>
<evidence type="ECO:0000256" key="1">
    <source>
        <dbReference type="ARBA" id="ARBA00001936"/>
    </source>
</evidence>
<comment type="pathway">
    <text evidence="4 13">Purine metabolism; IMP biosynthesis via de novo pathway; N(1)-(5-phospho-D-ribosyl)glycinamide from 5-phospho-alpha-D-ribose 1-diphosphate: step 2/2.</text>
</comment>
<keyword evidence="17" id="KW-1185">Reference proteome</keyword>
<dbReference type="PANTHER" id="PTHR43472:SF1">
    <property type="entry name" value="PHOSPHORIBOSYLAMINE--GLYCINE LIGASE, CHLOROPLASTIC"/>
    <property type="match status" value="1"/>
</dbReference>
<dbReference type="Pfam" id="PF01071">
    <property type="entry name" value="GARS_A"/>
    <property type="match status" value="1"/>
</dbReference>
<keyword evidence="6 12" id="KW-0436">Ligase</keyword>
<dbReference type="CDD" id="cd01414">
    <property type="entry name" value="SAICAR_synt_Sc"/>
    <property type="match status" value="1"/>
</dbReference>
<dbReference type="HAMAP" id="MF_00137">
    <property type="entry name" value="SAICAR_synth"/>
    <property type="match status" value="1"/>
</dbReference>
<dbReference type="SUPFAM" id="SSF51246">
    <property type="entry name" value="Rudiment single hybrid motif"/>
    <property type="match status" value="1"/>
</dbReference>
<evidence type="ECO:0000256" key="5">
    <source>
        <dbReference type="ARBA" id="ARBA00010190"/>
    </source>
</evidence>
<feature type="domain" description="ATP-grasp" evidence="15">
    <location>
        <begin position="106"/>
        <end position="311"/>
    </location>
</feature>
<evidence type="ECO:0000256" key="12">
    <source>
        <dbReference type="HAMAP-Rule" id="MF_00137"/>
    </source>
</evidence>
<dbReference type="Pfam" id="PF02844">
    <property type="entry name" value="GARS_N"/>
    <property type="match status" value="1"/>
</dbReference>
<reference evidence="16" key="1">
    <citation type="submission" date="2022-08" db="EMBL/GenBank/DDBJ databases">
        <authorList>
            <person name="Deng Y."/>
            <person name="Han X.-F."/>
            <person name="Zhang Y.-Q."/>
        </authorList>
    </citation>
    <scope>NUCLEOTIDE SEQUENCE</scope>
    <source>
        <strain evidence="16">CPCC 203386</strain>
    </source>
</reference>
<dbReference type="InterPro" id="IPR037123">
    <property type="entry name" value="PRibGlycinamide_synth_C_sf"/>
</dbReference>
<evidence type="ECO:0000256" key="11">
    <source>
        <dbReference type="ARBA" id="ARBA00048475"/>
    </source>
</evidence>
<dbReference type="SUPFAM" id="SSF56104">
    <property type="entry name" value="SAICAR synthase-like"/>
    <property type="match status" value="1"/>
</dbReference>
<dbReference type="EC" id="6.3.4.13" evidence="13"/>
<dbReference type="SUPFAM" id="SSF56059">
    <property type="entry name" value="Glutathione synthetase ATP-binding domain-like"/>
    <property type="match status" value="1"/>
</dbReference>
<dbReference type="NCBIfam" id="TIGR00877">
    <property type="entry name" value="purD"/>
    <property type="match status" value="1"/>
</dbReference>
<dbReference type="InterPro" id="IPR001636">
    <property type="entry name" value="SAICAR_synth"/>
</dbReference>
<evidence type="ECO:0000256" key="7">
    <source>
        <dbReference type="ARBA" id="ARBA00022741"/>
    </source>
</evidence>
<dbReference type="NCBIfam" id="TIGR00081">
    <property type="entry name" value="purC"/>
    <property type="match status" value="1"/>
</dbReference>
<comment type="similarity">
    <text evidence="10 13">Belongs to the GARS family.</text>
</comment>
<comment type="similarity">
    <text evidence="5 12">Belongs to the SAICAR synthetase family.</text>
</comment>
<dbReference type="Gene3D" id="3.40.50.20">
    <property type="match status" value="1"/>
</dbReference>
<dbReference type="EC" id="6.3.2.6" evidence="12"/>
<dbReference type="SMART" id="SM01210">
    <property type="entry name" value="GARS_C"/>
    <property type="match status" value="1"/>
</dbReference>
<organism evidence="16 17">
    <name type="scientific">Herbiconiux daphne</name>
    <dbReference type="NCBI Taxonomy" id="2970914"/>
    <lineage>
        <taxon>Bacteria</taxon>
        <taxon>Bacillati</taxon>
        <taxon>Actinomycetota</taxon>
        <taxon>Actinomycetes</taxon>
        <taxon>Micrococcales</taxon>
        <taxon>Microbacteriaceae</taxon>
        <taxon>Herbiconiux</taxon>
    </lineage>
</organism>
<keyword evidence="8 12" id="KW-0658">Purine biosynthesis</keyword>
<dbReference type="SUPFAM" id="SSF52440">
    <property type="entry name" value="PreATP-grasp domain"/>
    <property type="match status" value="1"/>
</dbReference>
<dbReference type="InterPro" id="IPR013815">
    <property type="entry name" value="ATP_grasp_subdomain_1"/>
</dbReference>
<dbReference type="GO" id="GO:0004637">
    <property type="term" value="F:phosphoribosylamine-glycine ligase activity"/>
    <property type="evidence" value="ECO:0007669"/>
    <property type="project" value="UniProtKB-EC"/>
</dbReference>
<comment type="cofactor">
    <cofactor evidence="1">
        <name>Mn(2+)</name>
        <dbReference type="ChEBI" id="CHEBI:29035"/>
    </cofactor>
</comment>
<dbReference type="InterPro" id="IPR011054">
    <property type="entry name" value="Rudment_hybrid_motif"/>
</dbReference>
<dbReference type="PROSITE" id="PS00184">
    <property type="entry name" value="GARS"/>
    <property type="match status" value="1"/>
</dbReference>
<name>A0ABT2H442_9MICO</name>
<evidence type="ECO:0000256" key="2">
    <source>
        <dbReference type="ARBA" id="ARBA00001946"/>
    </source>
</evidence>
<dbReference type="InterPro" id="IPR020562">
    <property type="entry name" value="PRibGlycinamide_synth_N"/>
</dbReference>
<evidence type="ECO:0000256" key="8">
    <source>
        <dbReference type="ARBA" id="ARBA00022755"/>
    </source>
</evidence>
<evidence type="ECO:0000256" key="4">
    <source>
        <dbReference type="ARBA" id="ARBA00005174"/>
    </source>
</evidence>
<evidence type="ECO:0000313" key="17">
    <source>
        <dbReference type="Proteomes" id="UP001165586"/>
    </source>
</evidence>
<dbReference type="Gene3D" id="3.30.200.20">
    <property type="entry name" value="Phosphorylase Kinase, domain 1"/>
    <property type="match status" value="1"/>
</dbReference>
<dbReference type="EMBL" id="JANLCJ010000004">
    <property type="protein sequence ID" value="MCS5734681.1"/>
    <property type="molecule type" value="Genomic_DNA"/>
</dbReference>
<evidence type="ECO:0000256" key="9">
    <source>
        <dbReference type="ARBA" id="ARBA00022840"/>
    </source>
</evidence>
<dbReference type="InterPro" id="IPR020560">
    <property type="entry name" value="PRibGlycinamide_synth_C-dom"/>
</dbReference>
<dbReference type="Gene3D" id="3.90.600.10">
    <property type="entry name" value="Phosphoribosylglycinamide synthetase, C-terminal domain"/>
    <property type="match status" value="1"/>
</dbReference>
<feature type="region of interest" description="Disordered" evidence="14">
    <location>
        <begin position="433"/>
        <end position="455"/>
    </location>
</feature>
<dbReference type="PROSITE" id="PS01057">
    <property type="entry name" value="SAICAR_SYNTHETASE_1"/>
    <property type="match status" value="1"/>
</dbReference>
<dbReference type="InterPro" id="IPR016185">
    <property type="entry name" value="PreATP-grasp_dom_sf"/>
</dbReference>
<evidence type="ECO:0000256" key="10">
    <source>
        <dbReference type="ARBA" id="ARBA00038345"/>
    </source>
</evidence>
<dbReference type="InterPro" id="IPR000115">
    <property type="entry name" value="PRibGlycinamide_synth"/>
</dbReference>
<dbReference type="Gene3D" id="3.30.1490.20">
    <property type="entry name" value="ATP-grasp fold, A domain"/>
    <property type="match status" value="1"/>
</dbReference>
<dbReference type="Proteomes" id="UP001165586">
    <property type="component" value="Unassembled WGS sequence"/>
</dbReference>
<dbReference type="InterPro" id="IPR011761">
    <property type="entry name" value="ATP-grasp"/>
</dbReference>
<evidence type="ECO:0000259" key="15">
    <source>
        <dbReference type="PROSITE" id="PS50975"/>
    </source>
</evidence>
<dbReference type="PROSITE" id="PS50975">
    <property type="entry name" value="ATP_GRASP"/>
    <property type="match status" value="1"/>
</dbReference>
<dbReference type="InterPro" id="IPR018236">
    <property type="entry name" value="SAICAR_synthetase_CS"/>
</dbReference>
<dbReference type="HAMAP" id="MF_00138">
    <property type="entry name" value="GARS"/>
    <property type="match status" value="1"/>
</dbReference>
<evidence type="ECO:0000313" key="16">
    <source>
        <dbReference type="EMBL" id="MCS5734681.1"/>
    </source>
</evidence>
<dbReference type="InterPro" id="IPR020559">
    <property type="entry name" value="PRibGlycinamide_synth_CS"/>
</dbReference>
<dbReference type="Pfam" id="PF02843">
    <property type="entry name" value="GARS_C"/>
    <property type="match status" value="1"/>
</dbReference>
<dbReference type="NCBIfam" id="NF010568">
    <property type="entry name" value="PRK13961.1"/>
    <property type="match status" value="1"/>
</dbReference>
<dbReference type="InterPro" id="IPR028923">
    <property type="entry name" value="SAICAR_synt/ADE2_N"/>
</dbReference>
<dbReference type="Gene3D" id="3.30.470.20">
    <property type="entry name" value="ATP-grasp fold, B domain"/>
    <property type="match status" value="2"/>
</dbReference>
<dbReference type="InterPro" id="IPR020561">
    <property type="entry name" value="PRibGlycinamid_synth_ATP-grasp"/>
</dbReference>
<dbReference type="SMART" id="SM01209">
    <property type="entry name" value="GARS_A"/>
    <property type="match status" value="1"/>
</dbReference>